<dbReference type="Gene3D" id="3.40.1360.10">
    <property type="match status" value="1"/>
</dbReference>
<dbReference type="STRING" id="34060.B0181_02940"/>
<dbReference type="Pfam" id="PF08275">
    <property type="entry name" value="DNAG_N"/>
    <property type="match status" value="1"/>
</dbReference>
<evidence type="ECO:0000313" key="19">
    <source>
        <dbReference type="Proteomes" id="UP000255279"/>
    </source>
</evidence>
<dbReference type="GO" id="GO:0006269">
    <property type="term" value="P:DNA replication, synthesis of primer"/>
    <property type="evidence" value="ECO:0007669"/>
    <property type="project" value="UniProtKB-UniRule"/>
</dbReference>
<evidence type="ECO:0000256" key="5">
    <source>
        <dbReference type="ARBA" id="ARBA00022705"/>
    </source>
</evidence>
<dbReference type="AlphaFoldDB" id="A0A1T0A7F7"/>
<dbReference type="InterPro" id="IPR002694">
    <property type="entry name" value="Znf_CHC2"/>
</dbReference>
<proteinExistence type="inferred from homology"/>
<keyword evidence="7 12" id="KW-0863">Zinc-finger</keyword>
<comment type="subunit">
    <text evidence="12">Monomer. Interacts with DnaB.</text>
</comment>
<keyword evidence="5 12" id="KW-0235">DNA replication</keyword>
<evidence type="ECO:0000256" key="12">
    <source>
        <dbReference type="HAMAP-Rule" id="MF_00974"/>
    </source>
</evidence>
<sequence>MRIPESVLEQLNSQADLVSMIRKHTTLKPAGREFKGCCPFHGEKTPSFFVNPQTNLYYCFGCGAKGNPFTFLKEFERMTFMEAAKTLSEQTGIELPKDDEFAKKIQYKRKSTKPTAPNSQLKSLSVNKTNTQPQPQTQSQPQSKPQEANTAPHSNNTPINSDLSNTYPVDTAFYDDDKTYDFGEYDVNAPAAFGDWQQNPADTTDESHGDLYSLLDNLKRYYQAMLNNHPAAKAYFLSRGLSEETITEFELGYAPSGWQHLEEAFPQDIDGLKMLGLVRQSQKGREFNLLRDRVIFPIKDRQGRTVGFAGRSLGDDLPKYINSPESPVFQKQHILYGLYEARQARAADFLMVEGYMDVIALHQAGIYGAVAPMGTAANERQIASLLKYNDTLTLCFDGDGAGQRAAWRTLEVAAPVLPDGKQLRFLTLPDNHDPDTYIKEHGRDAMRAQMTNAVSLSDYVFGVLTARFDLSQPEYKAAAMAHLKELTGKFPKGSTFKHWLNNEIYKKLSGRDRRFTSAADKANYKGQLNASVQLCLCILYAPSLLDDDPIHQILVQSGVVDVHAPFVERLEASELHLPALPTWQTLGDEMIAALVRTLDNLEKLKKMGVMSDFDTQANTAEAINGRAHTIMASLPNGALKSTLADEWQDFFVQMQTHSLENFSLLFKELLSQILQDSTKRQHEQSKNLLLSEIHKRRLQALIAWDNKHIKTQAAALLDR</sequence>
<dbReference type="GO" id="GO:0000428">
    <property type="term" value="C:DNA-directed RNA polymerase complex"/>
    <property type="evidence" value="ECO:0007669"/>
    <property type="project" value="UniProtKB-KW"/>
</dbReference>
<dbReference type="EMBL" id="MUXU01000021">
    <property type="protein sequence ID" value="OOR91528.1"/>
    <property type="molecule type" value="Genomic_DNA"/>
</dbReference>
<dbReference type="SUPFAM" id="SSF56731">
    <property type="entry name" value="DNA primase core"/>
    <property type="match status" value="1"/>
</dbReference>
<feature type="compositionally biased region" description="Polar residues" evidence="14">
    <location>
        <begin position="113"/>
        <end position="126"/>
    </location>
</feature>
<dbReference type="OrthoDB" id="9803773at2"/>
<dbReference type="GO" id="GO:0003899">
    <property type="term" value="F:DNA-directed RNA polymerase activity"/>
    <property type="evidence" value="ECO:0007669"/>
    <property type="project" value="UniProtKB-UniRule"/>
</dbReference>
<dbReference type="PIRSF" id="PIRSF002811">
    <property type="entry name" value="DnaG"/>
    <property type="match status" value="1"/>
</dbReference>
<evidence type="ECO:0000256" key="3">
    <source>
        <dbReference type="ARBA" id="ARBA00022679"/>
    </source>
</evidence>
<dbReference type="Proteomes" id="UP000255279">
    <property type="component" value="Unassembled WGS sequence"/>
</dbReference>
<keyword evidence="9" id="KW-0460">Magnesium</keyword>
<comment type="catalytic activity">
    <reaction evidence="12">
        <text>ssDNA + n NTP = ssDNA/pppN(pN)n-1 hybrid + (n-1) diphosphate.</text>
        <dbReference type="EC" id="2.7.7.101"/>
    </reaction>
</comment>
<evidence type="ECO:0000259" key="15">
    <source>
        <dbReference type="PROSITE" id="PS50880"/>
    </source>
</evidence>
<feature type="domain" description="Toprim" evidence="15">
    <location>
        <begin position="347"/>
        <end position="429"/>
    </location>
</feature>
<dbReference type="Pfam" id="PF13155">
    <property type="entry name" value="Toprim_2"/>
    <property type="match status" value="1"/>
</dbReference>
<keyword evidence="1 12" id="KW-0240">DNA-directed RNA polymerase</keyword>
<dbReference type="InterPro" id="IPR013264">
    <property type="entry name" value="DNAG_N"/>
</dbReference>
<dbReference type="InterPro" id="IPR037068">
    <property type="entry name" value="DNA_primase_core_N_sf"/>
</dbReference>
<accession>A0A1T0A7F7</accession>
<dbReference type="GO" id="GO:1990077">
    <property type="term" value="C:primosome complex"/>
    <property type="evidence" value="ECO:0007669"/>
    <property type="project" value="UniProtKB-KW"/>
</dbReference>
<reference evidence="17 19" key="2">
    <citation type="submission" date="2018-06" db="EMBL/GenBank/DDBJ databases">
        <authorList>
            <consortium name="Pathogen Informatics"/>
            <person name="Doyle S."/>
        </authorList>
    </citation>
    <scope>NUCLEOTIDE SEQUENCE [LARGE SCALE GENOMIC DNA]</scope>
    <source>
        <strain evidence="17 19">NCTC10293</strain>
    </source>
</reference>
<evidence type="ECO:0000256" key="8">
    <source>
        <dbReference type="ARBA" id="ARBA00022833"/>
    </source>
</evidence>
<dbReference type="SMART" id="SM00493">
    <property type="entry name" value="TOPRIM"/>
    <property type="match status" value="1"/>
</dbReference>
<evidence type="ECO:0000313" key="17">
    <source>
        <dbReference type="EMBL" id="STZ14387.1"/>
    </source>
</evidence>
<evidence type="ECO:0000256" key="7">
    <source>
        <dbReference type="ARBA" id="ARBA00022771"/>
    </source>
</evidence>
<evidence type="ECO:0000256" key="2">
    <source>
        <dbReference type="ARBA" id="ARBA00022515"/>
    </source>
</evidence>
<organism evidence="16 18">
    <name type="scientific">Moraxella caviae</name>
    <dbReference type="NCBI Taxonomy" id="34060"/>
    <lineage>
        <taxon>Bacteria</taxon>
        <taxon>Pseudomonadati</taxon>
        <taxon>Pseudomonadota</taxon>
        <taxon>Gammaproteobacteria</taxon>
        <taxon>Moraxellales</taxon>
        <taxon>Moraxellaceae</taxon>
        <taxon>Moraxella</taxon>
    </lineage>
</organism>
<dbReference type="PANTHER" id="PTHR30313">
    <property type="entry name" value="DNA PRIMASE"/>
    <property type="match status" value="1"/>
</dbReference>
<gene>
    <name evidence="12 17" type="primary">dnaG</name>
    <name evidence="16" type="ORF">B0181_02940</name>
    <name evidence="17" type="ORF">NCTC10293_01980</name>
</gene>
<dbReference type="SMART" id="SM00400">
    <property type="entry name" value="ZnF_CHCC"/>
    <property type="match status" value="1"/>
</dbReference>
<evidence type="ECO:0000313" key="18">
    <source>
        <dbReference type="Proteomes" id="UP000190435"/>
    </source>
</evidence>
<feature type="zinc finger region" description="CHC2-type" evidence="12 13">
    <location>
        <begin position="38"/>
        <end position="62"/>
    </location>
</feature>
<keyword evidence="3 12" id="KW-0808">Transferase</keyword>
<dbReference type="HAMAP" id="MF_00974">
    <property type="entry name" value="DNA_primase_DnaG"/>
    <property type="match status" value="1"/>
</dbReference>
<evidence type="ECO:0000256" key="10">
    <source>
        <dbReference type="ARBA" id="ARBA00023125"/>
    </source>
</evidence>
<reference evidence="16 18" key="1">
    <citation type="submission" date="2017-02" db="EMBL/GenBank/DDBJ databases">
        <title>Draft genome sequence of Moraxella caviae CCUG 355 type strain.</title>
        <authorList>
            <person name="Engstrom-Jakobsson H."/>
            <person name="Salva-Serra F."/>
            <person name="Thorell K."/>
            <person name="Gonzales-Siles L."/>
            <person name="Karlsson R."/>
            <person name="Boulund F."/>
            <person name="Engstrand L."/>
            <person name="Moore E."/>
        </authorList>
    </citation>
    <scope>NUCLEOTIDE SEQUENCE [LARGE SCALE GENOMIC DNA]</scope>
    <source>
        <strain evidence="16 18">CCUG 355</strain>
    </source>
</reference>
<evidence type="ECO:0000256" key="9">
    <source>
        <dbReference type="ARBA" id="ARBA00022842"/>
    </source>
</evidence>
<dbReference type="RefSeq" id="WP_078275991.1">
    <property type="nucleotide sequence ID" value="NZ_CAACXO010000006.1"/>
</dbReference>
<keyword evidence="8 12" id="KW-0862">Zinc</keyword>
<evidence type="ECO:0000256" key="1">
    <source>
        <dbReference type="ARBA" id="ARBA00022478"/>
    </source>
</evidence>
<dbReference type="PROSITE" id="PS50880">
    <property type="entry name" value="TOPRIM"/>
    <property type="match status" value="1"/>
</dbReference>
<dbReference type="Gene3D" id="3.90.980.10">
    <property type="entry name" value="DNA primase, catalytic core, N-terminal domain"/>
    <property type="match status" value="1"/>
</dbReference>
<dbReference type="SUPFAM" id="SSF57783">
    <property type="entry name" value="Zinc beta-ribbon"/>
    <property type="match status" value="1"/>
</dbReference>
<comment type="domain">
    <text evidence="12">Contains an N-terminal zinc-binding domain, a central core domain that contains the primase activity, and a C-terminal DnaB-binding domain.</text>
</comment>
<evidence type="ECO:0000256" key="13">
    <source>
        <dbReference type="PIRSR" id="PIRSR002811-1"/>
    </source>
</evidence>
<dbReference type="EC" id="2.7.7.101" evidence="12"/>
<dbReference type="Gene3D" id="3.90.580.10">
    <property type="entry name" value="Zinc finger, CHC2-type domain"/>
    <property type="match status" value="1"/>
</dbReference>
<evidence type="ECO:0000256" key="14">
    <source>
        <dbReference type="SAM" id="MobiDB-lite"/>
    </source>
</evidence>
<dbReference type="Proteomes" id="UP000190435">
    <property type="component" value="Unassembled WGS sequence"/>
</dbReference>
<evidence type="ECO:0000313" key="16">
    <source>
        <dbReference type="EMBL" id="OOR91528.1"/>
    </source>
</evidence>
<comment type="cofactor">
    <cofactor evidence="12 13">
        <name>Zn(2+)</name>
        <dbReference type="ChEBI" id="CHEBI:29105"/>
    </cofactor>
    <text evidence="12 13">Binds 1 zinc ion per monomer.</text>
</comment>
<feature type="region of interest" description="Disordered" evidence="14">
    <location>
        <begin position="108"/>
        <end position="170"/>
    </location>
</feature>
<name>A0A1T0A7F7_9GAMM</name>
<keyword evidence="18" id="KW-1185">Reference proteome</keyword>
<keyword evidence="6 12" id="KW-0479">Metal-binding</keyword>
<dbReference type="InterPro" id="IPR036977">
    <property type="entry name" value="DNA_primase_Znf_CHC2"/>
</dbReference>
<evidence type="ECO:0000256" key="11">
    <source>
        <dbReference type="ARBA" id="ARBA00023163"/>
    </source>
</evidence>
<comment type="similarity">
    <text evidence="12">Belongs to the DnaG primase family.</text>
</comment>
<dbReference type="GO" id="GO:0008270">
    <property type="term" value="F:zinc ion binding"/>
    <property type="evidence" value="ECO:0007669"/>
    <property type="project" value="UniProtKB-UniRule"/>
</dbReference>
<dbReference type="FunFam" id="3.90.580.10:FF:000001">
    <property type="entry name" value="DNA primase"/>
    <property type="match status" value="1"/>
</dbReference>
<dbReference type="GO" id="GO:0003677">
    <property type="term" value="F:DNA binding"/>
    <property type="evidence" value="ECO:0007669"/>
    <property type="project" value="UniProtKB-KW"/>
</dbReference>
<dbReference type="GO" id="GO:0005737">
    <property type="term" value="C:cytoplasm"/>
    <property type="evidence" value="ECO:0007669"/>
    <property type="project" value="TreeGrafter"/>
</dbReference>
<dbReference type="Pfam" id="PF01807">
    <property type="entry name" value="Zn_ribbon_DnaG"/>
    <property type="match status" value="1"/>
</dbReference>
<dbReference type="CDD" id="cd03364">
    <property type="entry name" value="TOPRIM_DnaG_primases"/>
    <property type="match status" value="1"/>
</dbReference>
<dbReference type="InterPro" id="IPR050219">
    <property type="entry name" value="DnaG_primase"/>
</dbReference>
<keyword evidence="4 12" id="KW-0548">Nucleotidyltransferase</keyword>
<dbReference type="InterPro" id="IPR034151">
    <property type="entry name" value="TOPRIM_DnaG_bac"/>
</dbReference>
<evidence type="ECO:0000256" key="6">
    <source>
        <dbReference type="ARBA" id="ARBA00022723"/>
    </source>
</evidence>
<keyword evidence="11 12" id="KW-0804">Transcription</keyword>
<dbReference type="InterPro" id="IPR006171">
    <property type="entry name" value="TOPRIM_dom"/>
</dbReference>
<keyword evidence="10 12" id="KW-0238">DNA-binding</keyword>
<evidence type="ECO:0000256" key="4">
    <source>
        <dbReference type="ARBA" id="ARBA00022695"/>
    </source>
</evidence>
<dbReference type="PANTHER" id="PTHR30313:SF2">
    <property type="entry name" value="DNA PRIMASE"/>
    <property type="match status" value="1"/>
</dbReference>
<dbReference type="EMBL" id="UGQE01000004">
    <property type="protein sequence ID" value="STZ14387.1"/>
    <property type="molecule type" value="Genomic_DNA"/>
</dbReference>
<feature type="compositionally biased region" description="Low complexity" evidence="14">
    <location>
        <begin position="127"/>
        <end position="146"/>
    </location>
</feature>
<comment type="function">
    <text evidence="12">RNA polymerase that catalyzes the synthesis of short RNA molecules used as primers for DNA polymerase during DNA replication.</text>
</comment>
<protein>
    <recommendedName>
        <fullName evidence="12">DNA primase</fullName>
        <ecNumber evidence="12">2.7.7.101</ecNumber>
    </recommendedName>
</protein>
<dbReference type="FunFam" id="3.40.1360.10:FF:000002">
    <property type="entry name" value="DNA primase"/>
    <property type="match status" value="1"/>
</dbReference>
<keyword evidence="2 12" id="KW-0639">Primosome</keyword>
<dbReference type="InterPro" id="IPR030846">
    <property type="entry name" value="DnaG_bac"/>
</dbReference>
<feature type="compositionally biased region" description="Polar residues" evidence="14">
    <location>
        <begin position="147"/>
        <end position="168"/>
    </location>
</feature>